<protein>
    <submittedName>
        <fullName evidence="6">LysR family transcriptional regulator</fullName>
    </submittedName>
</protein>
<dbReference type="PANTHER" id="PTHR30126:SF94">
    <property type="entry name" value="LYSR FAMILY TRANSCRIPTIONAL REGULATOR"/>
    <property type="match status" value="1"/>
</dbReference>
<evidence type="ECO:0000256" key="3">
    <source>
        <dbReference type="ARBA" id="ARBA00023125"/>
    </source>
</evidence>
<evidence type="ECO:0000259" key="5">
    <source>
        <dbReference type="PROSITE" id="PS50931"/>
    </source>
</evidence>
<comment type="similarity">
    <text evidence="1">Belongs to the LysR transcriptional regulatory family.</text>
</comment>
<keyword evidence="2" id="KW-0805">Transcription regulation</keyword>
<dbReference type="CDD" id="cd05466">
    <property type="entry name" value="PBP2_LTTR_substrate"/>
    <property type="match status" value="1"/>
</dbReference>
<dbReference type="AlphaFoldDB" id="A0A858RIM0"/>
<accession>A0A858RIM0</accession>
<dbReference type="PANTHER" id="PTHR30126">
    <property type="entry name" value="HTH-TYPE TRANSCRIPTIONAL REGULATOR"/>
    <property type="match status" value="1"/>
</dbReference>
<dbReference type="InterPro" id="IPR005119">
    <property type="entry name" value="LysR_subst-bd"/>
</dbReference>
<organism evidence="6 7">
    <name type="scientific">Luteolibacter luteus</name>
    <dbReference type="NCBI Taxonomy" id="2728835"/>
    <lineage>
        <taxon>Bacteria</taxon>
        <taxon>Pseudomonadati</taxon>
        <taxon>Verrucomicrobiota</taxon>
        <taxon>Verrucomicrobiia</taxon>
        <taxon>Verrucomicrobiales</taxon>
        <taxon>Verrucomicrobiaceae</taxon>
        <taxon>Luteolibacter</taxon>
    </lineage>
</organism>
<name>A0A858RIM0_9BACT</name>
<dbReference type="InterPro" id="IPR000847">
    <property type="entry name" value="LysR_HTH_N"/>
</dbReference>
<dbReference type="KEGG" id="luo:HHL09_11515"/>
<feature type="domain" description="HTH lysR-type" evidence="5">
    <location>
        <begin position="9"/>
        <end position="66"/>
    </location>
</feature>
<sequence length="302" mass="33017">MNPDAPPPIDLHGLHLLKLVAGRGSVTAAAKAVGLSQSALTRQIQIIEGRLGVRIFERSTRKLALTPAGEILLRETEALSGILDGALRRIREQFLGETKEIRIGISRSVTLAHLPGLLYAHLRRHPEVRTTVSHLGGSALMEAVAACQLDVAVLCPSASLPGLVEVIHRIPDDFAIVAPRAIEVPADTKDSRVWKKWVRAQSWIAPPSRTISRAIIDQWWSAQGLELGVAMETDSFDMAVHLAALGMGVACVPRRALSTFPRKRQLQRVPLPVPLRRELAVIAPKRSTTPLHVKQFIADILF</sequence>
<proteinExistence type="inferred from homology"/>
<keyword evidence="7" id="KW-1185">Reference proteome</keyword>
<dbReference type="Pfam" id="PF00126">
    <property type="entry name" value="HTH_1"/>
    <property type="match status" value="1"/>
</dbReference>
<dbReference type="GO" id="GO:0003700">
    <property type="term" value="F:DNA-binding transcription factor activity"/>
    <property type="evidence" value="ECO:0007669"/>
    <property type="project" value="InterPro"/>
</dbReference>
<dbReference type="Proteomes" id="UP000501812">
    <property type="component" value="Chromosome"/>
</dbReference>
<dbReference type="InterPro" id="IPR036388">
    <property type="entry name" value="WH-like_DNA-bd_sf"/>
</dbReference>
<dbReference type="InterPro" id="IPR036390">
    <property type="entry name" value="WH_DNA-bd_sf"/>
</dbReference>
<dbReference type="EMBL" id="CP051774">
    <property type="protein sequence ID" value="QJE96384.1"/>
    <property type="molecule type" value="Genomic_DNA"/>
</dbReference>
<evidence type="ECO:0000313" key="7">
    <source>
        <dbReference type="Proteomes" id="UP000501812"/>
    </source>
</evidence>
<dbReference type="SUPFAM" id="SSF53850">
    <property type="entry name" value="Periplasmic binding protein-like II"/>
    <property type="match status" value="1"/>
</dbReference>
<evidence type="ECO:0000256" key="4">
    <source>
        <dbReference type="ARBA" id="ARBA00023163"/>
    </source>
</evidence>
<dbReference type="Pfam" id="PF03466">
    <property type="entry name" value="LysR_substrate"/>
    <property type="match status" value="1"/>
</dbReference>
<keyword evidence="4" id="KW-0804">Transcription</keyword>
<evidence type="ECO:0000256" key="2">
    <source>
        <dbReference type="ARBA" id="ARBA00023015"/>
    </source>
</evidence>
<evidence type="ECO:0000256" key="1">
    <source>
        <dbReference type="ARBA" id="ARBA00009437"/>
    </source>
</evidence>
<dbReference type="Gene3D" id="1.10.10.10">
    <property type="entry name" value="Winged helix-like DNA-binding domain superfamily/Winged helix DNA-binding domain"/>
    <property type="match status" value="1"/>
</dbReference>
<reference evidence="6 7" key="1">
    <citation type="submission" date="2020-04" db="EMBL/GenBank/DDBJ databases">
        <title>Luteolibacter sp. G-1-1-1 isolated from soil.</title>
        <authorList>
            <person name="Dahal R.H."/>
        </authorList>
    </citation>
    <scope>NUCLEOTIDE SEQUENCE [LARGE SCALE GENOMIC DNA]</scope>
    <source>
        <strain evidence="6 7">G-1-1-1</strain>
    </source>
</reference>
<dbReference type="SUPFAM" id="SSF46785">
    <property type="entry name" value="Winged helix' DNA-binding domain"/>
    <property type="match status" value="1"/>
</dbReference>
<dbReference type="RefSeq" id="WP_169454785.1">
    <property type="nucleotide sequence ID" value="NZ_CP051774.1"/>
</dbReference>
<dbReference type="PROSITE" id="PS50931">
    <property type="entry name" value="HTH_LYSR"/>
    <property type="match status" value="1"/>
</dbReference>
<evidence type="ECO:0000313" key="6">
    <source>
        <dbReference type="EMBL" id="QJE96384.1"/>
    </source>
</evidence>
<dbReference type="Gene3D" id="3.40.190.290">
    <property type="match status" value="1"/>
</dbReference>
<dbReference type="PRINTS" id="PR00039">
    <property type="entry name" value="HTHLYSR"/>
</dbReference>
<dbReference type="GO" id="GO:0000976">
    <property type="term" value="F:transcription cis-regulatory region binding"/>
    <property type="evidence" value="ECO:0007669"/>
    <property type="project" value="TreeGrafter"/>
</dbReference>
<gene>
    <name evidence="6" type="ORF">HHL09_11515</name>
</gene>
<keyword evidence="3" id="KW-0238">DNA-binding</keyword>